<feature type="domain" description="HTH tetR-type" evidence="3">
    <location>
        <begin position="15"/>
        <end position="75"/>
    </location>
</feature>
<dbReference type="PROSITE" id="PS50977">
    <property type="entry name" value="HTH_TETR_2"/>
    <property type="match status" value="1"/>
</dbReference>
<evidence type="ECO:0000313" key="4">
    <source>
        <dbReference type="EMBL" id="EFH93762.1"/>
    </source>
</evidence>
<dbReference type="PRINTS" id="PR00455">
    <property type="entry name" value="HTHTETR"/>
</dbReference>
<sequence>MSVGGGFINQRMSQEDRKKEIRQAAMKVFLDKGFRNTVMNDIMEATGLSRGGLYHHYGSTYEILYDIMVEGNLNRRDIIQKSIYDEGLILSPKLFSRMIIDKILADNDYVKLYVMFLCELKENDDLKELYVKIKKESIQAFKELFSTLFNELPSDDTFEFMINIMNSGLMACEILNTRENFVKNKKYLTEMIETYFTNVMKKDDERS</sequence>
<dbReference type="InterPro" id="IPR001647">
    <property type="entry name" value="HTH_TetR"/>
</dbReference>
<dbReference type="EMBL" id="ACHM02000001">
    <property type="protein sequence ID" value="EFH93762.1"/>
    <property type="molecule type" value="Genomic_DNA"/>
</dbReference>
<gene>
    <name evidence="4" type="ORF">HMPREF0391_10130</name>
</gene>
<accession>D6S6Q8</accession>
<comment type="caution">
    <text evidence="4">The sequence shown here is derived from an EMBL/GenBank/DDBJ whole genome shotgun (WGS) entry which is preliminary data.</text>
</comment>
<dbReference type="Gene3D" id="1.10.357.10">
    <property type="entry name" value="Tetracycline Repressor, domain 2"/>
    <property type="match status" value="1"/>
</dbReference>
<dbReference type="Proteomes" id="UP000004063">
    <property type="component" value="Chromosome"/>
</dbReference>
<proteinExistence type="predicted"/>
<dbReference type="AlphaFoldDB" id="D6S6Q8"/>
<evidence type="ECO:0000259" key="3">
    <source>
        <dbReference type="PROSITE" id="PS50977"/>
    </source>
</evidence>
<organism evidence="4">
    <name type="scientific">Finegoldia magna ATCC 53516</name>
    <dbReference type="NCBI Taxonomy" id="525282"/>
    <lineage>
        <taxon>Bacteria</taxon>
        <taxon>Bacillati</taxon>
        <taxon>Bacillota</taxon>
        <taxon>Tissierellia</taxon>
        <taxon>Tissierellales</taxon>
        <taxon>Peptoniphilaceae</taxon>
        <taxon>Finegoldia</taxon>
    </lineage>
</organism>
<protein>
    <submittedName>
        <fullName evidence="4">Transcriptional regulator, TetR family</fullName>
    </submittedName>
</protein>
<dbReference type="eggNOG" id="COG1309">
    <property type="taxonomic scope" value="Bacteria"/>
</dbReference>
<feature type="DNA-binding region" description="H-T-H motif" evidence="2">
    <location>
        <begin position="38"/>
        <end position="57"/>
    </location>
</feature>
<dbReference type="STRING" id="525282.HMPREF0391_10130"/>
<dbReference type="HOGENOM" id="CLU_102488_0_0_9"/>
<name>D6S6Q8_FINMA</name>
<reference evidence="4" key="1">
    <citation type="submission" date="2010-05" db="EMBL/GenBank/DDBJ databases">
        <authorList>
            <person name="Muzny D."/>
            <person name="Qin X."/>
            <person name="Buhay C."/>
            <person name="Dugan-Rocha S."/>
            <person name="Ding Y."/>
            <person name="Chen G."/>
            <person name="Hawes A."/>
            <person name="Holder M."/>
            <person name="Jhangiani S."/>
            <person name="Johnson A."/>
            <person name="Khan Z."/>
            <person name="Li Z."/>
            <person name="Liu W."/>
            <person name="Liu X."/>
            <person name="Perez L."/>
            <person name="Shen H."/>
            <person name="Wang Q."/>
            <person name="Watt J."/>
            <person name="Xi L."/>
            <person name="Xin Y."/>
            <person name="Zhou J."/>
            <person name="Deng J."/>
            <person name="Jiang H."/>
            <person name="Liu Y."/>
            <person name="Qu J."/>
            <person name="Song X.-Z."/>
            <person name="Zhang L."/>
            <person name="Villasana D."/>
            <person name="Johnson A."/>
            <person name="Liu J."/>
            <person name="Liyanage D."/>
            <person name="Lorensuhewa L."/>
            <person name="Robinson T."/>
            <person name="Song A."/>
            <person name="Song B.-B."/>
            <person name="Dinh H."/>
            <person name="Thornton R."/>
            <person name="Coyle M."/>
            <person name="Francisco L."/>
            <person name="Jackson L."/>
            <person name="Javaid M."/>
            <person name="Korchina V."/>
            <person name="Kovar C."/>
            <person name="Mata R."/>
            <person name="Mathew T."/>
            <person name="Ngo R."/>
            <person name="Nguyen L."/>
            <person name="Nguyen N."/>
            <person name="Okwuonu G."/>
            <person name="Ongeri F."/>
            <person name="Pham C."/>
            <person name="Simmons D."/>
            <person name="Wilczek-Boney K."/>
            <person name="Hale W."/>
            <person name="Jakkamsetti A."/>
            <person name="Pham P."/>
            <person name="Ruth R."/>
            <person name="San Lucas F."/>
            <person name="Warren J."/>
            <person name="Zhang J."/>
            <person name="Zhao Z."/>
            <person name="Zhou C."/>
            <person name="Zhu D."/>
            <person name="Lee S."/>
            <person name="Bess C."/>
            <person name="Blankenburg K."/>
            <person name="Forbes L."/>
            <person name="Fu Q."/>
            <person name="Gubbala S."/>
            <person name="Hirani K."/>
            <person name="Jayaseelan J.C."/>
            <person name="Lara F."/>
            <person name="Munidasa M."/>
            <person name="Palculict T."/>
            <person name="Patil S."/>
            <person name="Pu L.-L."/>
            <person name="Saada N."/>
            <person name="Tang L."/>
            <person name="Weissenberger G."/>
            <person name="Zhu Y."/>
            <person name="Hemphill L."/>
            <person name="Shang Y."/>
            <person name="Youmans B."/>
            <person name="Ayvaz T."/>
            <person name="Ross M."/>
            <person name="Santibanez J."/>
            <person name="Aqrawi P."/>
            <person name="Gross S."/>
            <person name="Joshi V."/>
            <person name="Fowler G."/>
            <person name="Nazareth L."/>
            <person name="Reid J."/>
            <person name="Worley K."/>
            <person name="Petrosino J."/>
            <person name="Highlander S."/>
            <person name="Gibbs R."/>
        </authorList>
    </citation>
    <scope>NUCLEOTIDE SEQUENCE [LARGE SCALE GENOMIC DNA]</scope>
    <source>
        <strain evidence="4">ATCC 53516</strain>
    </source>
</reference>
<dbReference type="Pfam" id="PF00440">
    <property type="entry name" value="TetR_N"/>
    <property type="match status" value="1"/>
</dbReference>
<dbReference type="PANTHER" id="PTHR43479:SF11">
    <property type="entry name" value="ACREF_ENVCD OPERON REPRESSOR-RELATED"/>
    <property type="match status" value="1"/>
</dbReference>
<dbReference type="PANTHER" id="PTHR43479">
    <property type="entry name" value="ACREF/ENVCD OPERON REPRESSOR-RELATED"/>
    <property type="match status" value="1"/>
</dbReference>
<dbReference type="InterPro" id="IPR050624">
    <property type="entry name" value="HTH-type_Tx_Regulator"/>
</dbReference>
<evidence type="ECO:0000256" key="2">
    <source>
        <dbReference type="PROSITE-ProRule" id="PRU00335"/>
    </source>
</evidence>
<dbReference type="InterPro" id="IPR009057">
    <property type="entry name" value="Homeodomain-like_sf"/>
</dbReference>
<evidence type="ECO:0000256" key="1">
    <source>
        <dbReference type="ARBA" id="ARBA00023125"/>
    </source>
</evidence>
<keyword evidence="1 2" id="KW-0238">DNA-binding</keyword>
<dbReference type="SUPFAM" id="SSF46689">
    <property type="entry name" value="Homeodomain-like"/>
    <property type="match status" value="1"/>
</dbReference>
<dbReference type="GO" id="GO:0003677">
    <property type="term" value="F:DNA binding"/>
    <property type="evidence" value="ECO:0007669"/>
    <property type="project" value="UniProtKB-UniRule"/>
</dbReference>